<protein>
    <submittedName>
        <fullName evidence="2">Putative flavoprotein</fullName>
    </submittedName>
</protein>
<name>A0A2N3IKR9_9BACT</name>
<dbReference type="InterPro" id="IPR005025">
    <property type="entry name" value="FMN_Rdtase-like_dom"/>
</dbReference>
<dbReference type="Proteomes" id="UP000233387">
    <property type="component" value="Unassembled WGS sequence"/>
</dbReference>
<evidence type="ECO:0000313" key="2">
    <source>
        <dbReference type="EMBL" id="PKQ70881.1"/>
    </source>
</evidence>
<dbReference type="GO" id="GO:0005829">
    <property type="term" value="C:cytosol"/>
    <property type="evidence" value="ECO:0007669"/>
    <property type="project" value="TreeGrafter"/>
</dbReference>
<accession>A0A2N3IKR9</accession>
<dbReference type="InterPro" id="IPR029039">
    <property type="entry name" value="Flavoprotein-like_sf"/>
</dbReference>
<sequence length="189" mass="21370">MKFLDLSKYAFNLIAMITIVVSTNRNDSTSEIVAEYYQKVLLNKQVQAEIINLKNLPPDFIVSALYENEGKNPVFNALREKVLTAEKLIFIVPEYNGSFPGVLKAFIDGMPYPNAFMDKKIALVGLSAGVQGGALALSHLNDIFSYLNAHVLGYKVKLIQIEKNMKDEKIINNFYLQLIDNQIEKFINF</sequence>
<dbReference type="AlphaFoldDB" id="A0A2N3IKR9"/>
<dbReference type="RefSeq" id="WP_317042730.1">
    <property type="nucleotide sequence ID" value="NZ_NKXO01000001.1"/>
</dbReference>
<reference evidence="2 3" key="1">
    <citation type="submission" date="2017-06" db="EMBL/GenBank/DDBJ databases">
        <title>Raineya orbicola gen. nov., sp. nov. a slightly thermophilic bacterium of the phylum Bacteroidetes and the description of Raineyaceae fam. nov.</title>
        <authorList>
            <person name="Albuquerque L."/>
            <person name="Polonia A.R.M."/>
            <person name="Barroso C."/>
            <person name="Froufe H.J.C."/>
            <person name="Lage O."/>
            <person name="Lobo-Da-Cunha A."/>
            <person name="Egas C."/>
            <person name="Da Costa M.S."/>
        </authorList>
    </citation>
    <scope>NUCLEOTIDE SEQUENCE [LARGE SCALE GENOMIC DNA]</scope>
    <source>
        <strain evidence="2 3">SPSPC-11</strain>
    </source>
</reference>
<dbReference type="PANTHER" id="PTHR30543:SF21">
    <property type="entry name" value="NAD(P)H-DEPENDENT FMN REDUCTASE LOT6"/>
    <property type="match status" value="1"/>
</dbReference>
<evidence type="ECO:0000259" key="1">
    <source>
        <dbReference type="Pfam" id="PF03358"/>
    </source>
</evidence>
<dbReference type="SUPFAM" id="SSF52218">
    <property type="entry name" value="Flavoproteins"/>
    <property type="match status" value="1"/>
</dbReference>
<dbReference type="EMBL" id="NKXO01000001">
    <property type="protein sequence ID" value="PKQ70881.1"/>
    <property type="molecule type" value="Genomic_DNA"/>
</dbReference>
<comment type="caution">
    <text evidence="2">The sequence shown here is derived from an EMBL/GenBank/DDBJ whole genome shotgun (WGS) entry which is preliminary data.</text>
</comment>
<feature type="domain" description="NADPH-dependent FMN reductase-like" evidence="1">
    <location>
        <begin position="17"/>
        <end position="154"/>
    </location>
</feature>
<gene>
    <name evidence="2" type="ORF">Rain11_0022</name>
</gene>
<keyword evidence="3" id="KW-1185">Reference proteome</keyword>
<dbReference type="Gene3D" id="3.40.50.360">
    <property type="match status" value="1"/>
</dbReference>
<dbReference type="InterPro" id="IPR050712">
    <property type="entry name" value="NAD(P)H-dep_reductase"/>
</dbReference>
<dbReference type="GO" id="GO:0010181">
    <property type="term" value="F:FMN binding"/>
    <property type="evidence" value="ECO:0007669"/>
    <property type="project" value="TreeGrafter"/>
</dbReference>
<dbReference type="GO" id="GO:0016491">
    <property type="term" value="F:oxidoreductase activity"/>
    <property type="evidence" value="ECO:0007669"/>
    <property type="project" value="InterPro"/>
</dbReference>
<proteinExistence type="predicted"/>
<dbReference type="Pfam" id="PF03358">
    <property type="entry name" value="FMN_red"/>
    <property type="match status" value="1"/>
</dbReference>
<organism evidence="2 3">
    <name type="scientific">Raineya orbicola</name>
    <dbReference type="NCBI Taxonomy" id="2016530"/>
    <lineage>
        <taxon>Bacteria</taxon>
        <taxon>Pseudomonadati</taxon>
        <taxon>Bacteroidota</taxon>
        <taxon>Cytophagia</taxon>
        <taxon>Cytophagales</taxon>
        <taxon>Raineyaceae</taxon>
        <taxon>Raineya</taxon>
    </lineage>
</organism>
<evidence type="ECO:0000313" key="3">
    <source>
        <dbReference type="Proteomes" id="UP000233387"/>
    </source>
</evidence>
<dbReference type="PANTHER" id="PTHR30543">
    <property type="entry name" value="CHROMATE REDUCTASE"/>
    <property type="match status" value="1"/>
</dbReference>